<keyword evidence="8" id="KW-1185">Reference proteome</keyword>
<reference evidence="8" key="1">
    <citation type="journal article" date="2019" name="Int. J. Syst. Evol. Microbiol.">
        <title>The Global Catalogue of Microorganisms (GCM) 10K type strain sequencing project: providing services to taxonomists for standard genome sequencing and annotation.</title>
        <authorList>
            <consortium name="The Broad Institute Genomics Platform"/>
            <consortium name="The Broad Institute Genome Sequencing Center for Infectious Disease"/>
            <person name="Wu L."/>
            <person name="Ma J."/>
        </authorList>
    </citation>
    <scope>NUCLEOTIDE SEQUENCE [LARGE SCALE GENOMIC DNA]</scope>
    <source>
        <strain evidence="8">CGMCC 4.7682</strain>
    </source>
</reference>
<dbReference type="Pfam" id="PF02909">
    <property type="entry name" value="TetR_C_1"/>
    <property type="match status" value="1"/>
</dbReference>
<dbReference type="Pfam" id="PF00440">
    <property type="entry name" value="TetR_N"/>
    <property type="match status" value="1"/>
</dbReference>
<feature type="compositionally biased region" description="Basic and acidic residues" evidence="4">
    <location>
        <begin position="266"/>
        <end position="275"/>
    </location>
</feature>
<dbReference type="InterPro" id="IPR009057">
    <property type="entry name" value="Homeodomain-like_sf"/>
</dbReference>
<dbReference type="InterPro" id="IPR036271">
    <property type="entry name" value="Tet_transcr_reg_TetR-rel_C_sf"/>
</dbReference>
<evidence type="ECO:0000259" key="5">
    <source>
        <dbReference type="Pfam" id="PF00440"/>
    </source>
</evidence>
<dbReference type="RefSeq" id="WP_377871880.1">
    <property type="nucleotide sequence ID" value="NZ_JBHMAY010000034.1"/>
</dbReference>
<keyword evidence="2" id="KW-0238">DNA-binding</keyword>
<evidence type="ECO:0000256" key="3">
    <source>
        <dbReference type="ARBA" id="ARBA00023163"/>
    </source>
</evidence>
<feature type="compositionally biased region" description="Gly residues" evidence="4">
    <location>
        <begin position="228"/>
        <end position="240"/>
    </location>
</feature>
<dbReference type="InterPro" id="IPR004111">
    <property type="entry name" value="Repressor_TetR_C"/>
</dbReference>
<evidence type="ECO:0000256" key="2">
    <source>
        <dbReference type="ARBA" id="ARBA00023125"/>
    </source>
</evidence>
<evidence type="ECO:0000313" key="8">
    <source>
        <dbReference type="Proteomes" id="UP001595764"/>
    </source>
</evidence>
<accession>A0ABV7QU86</accession>
<organism evidence="7 8">
    <name type="scientific">Amycolatopsis halotolerans</name>
    <dbReference type="NCBI Taxonomy" id="330083"/>
    <lineage>
        <taxon>Bacteria</taxon>
        <taxon>Bacillati</taxon>
        <taxon>Actinomycetota</taxon>
        <taxon>Actinomycetes</taxon>
        <taxon>Pseudonocardiales</taxon>
        <taxon>Pseudonocardiaceae</taxon>
        <taxon>Amycolatopsis</taxon>
    </lineage>
</organism>
<dbReference type="Proteomes" id="UP001595764">
    <property type="component" value="Unassembled WGS sequence"/>
</dbReference>
<dbReference type="SUPFAM" id="SSF48498">
    <property type="entry name" value="Tetracyclin repressor-like, C-terminal domain"/>
    <property type="match status" value="1"/>
</dbReference>
<protein>
    <submittedName>
        <fullName evidence="7">TetR/AcrR family transcriptional regulator</fullName>
    </submittedName>
</protein>
<keyword evidence="1" id="KW-0805">Transcription regulation</keyword>
<comment type="caution">
    <text evidence="7">The sequence shown here is derived from an EMBL/GenBank/DDBJ whole genome shotgun (WGS) entry which is preliminary data.</text>
</comment>
<keyword evidence="3" id="KW-0804">Transcription</keyword>
<feature type="compositionally biased region" description="Gly residues" evidence="4">
    <location>
        <begin position="289"/>
        <end position="299"/>
    </location>
</feature>
<evidence type="ECO:0000256" key="4">
    <source>
        <dbReference type="SAM" id="MobiDB-lite"/>
    </source>
</evidence>
<dbReference type="EMBL" id="JBHRWI010000052">
    <property type="protein sequence ID" value="MFC3515601.1"/>
    <property type="molecule type" value="Genomic_DNA"/>
</dbReference>
<dbReference type="InterPro" id="IPR001647">
    <property type="entry name" value="HTH_TetR"/>
</dbReference>
<dbReference type="SUPFAM" id="SSF46689">
    <property type="entry name" value="Homeodomain-like"/>
    <property type="match status" value="1"/>
</dbReference>
<evidence type="ECO:0000256" key="1">
    <source>
        <dbReference type="ARBA" id="ARBA00023015"/>
    </source>
</evidence>
<proteinExistence type="predicted"/>
<feature type="domain" description="Tetracycline repressor TetR C-terminal" evidence="6">
    <location>
        <begin position="86"/>
        <end position="226"/>
    </location>
</feature>
<evidence type="ECO:0000259" key="6">
    <source>
        <dbReference type="Pfam" id="PF02909"/>
    </source>
</evidence>
<sequence>MGDQGPTPPIWLLPEPPERGWGLGRVDIVHAAVRLADHGGAEALTMRAVAKELGASTPMSLYRYVHSKDGLVDLMLDLANSEVHTPEVPGEDWRGELTAVAVGTWTMTKRHPWYARLVHQRPPAGPNASRRTEFVLATFDRLGQDLSSALGYARLLDGYVTGQALQWAEERAMWQRNAFVDVVDVQRQARAWFGDVVSEDAPYPLLVRVLESFLAERHDAADETAEVGDGGAGGAGGAGSGAEPDASGRVAGGGGPAVASAAEAGEAERAAEAGRDVAGSARATEARRGGAGAGRGGGSRPESAGLGQAVAEAGGTGAAGAGRAGSAATGRAGAAAGQAEGAAGTGQPAGADAAADARKVAAAAAEDAQFELGLECLLDGIAARLR</sequence>
<name>A0ABV7QU86_9PSEU</name>
<dbReference type="Gene3D" id="1.10.10.60">
    <property type="entry name" value="Homeodomain-like"/>
    <property type="match status" value="1"/>
</dbReference>
<feature type="domain" description="HTH tetR-type" evidence="5">
    <location>
        <begin position="28"/>
        <end position="73"/>
    </location>
</feature>
<gene>
    <name evidence="7" type="ORF">ACFORO_35940</name>
</gene>
<feature type="region of interest" description="Disordered" evidence="4">
    <location>
        <begin position="221"/>
        <end position="308"/>
    </location>
</feature>
<dbReference type="Gene3D" id="1.10.357.10">
    <property type="entry name" value="Tetracycline Repressor, domain 2"/>
    <property type="match status" value="1"/>
</dbReference>
<evidence type="ECO:0000313" key="7">
    <source>
        <dbReference type="EMBL" id="MFC3515601.1"/>
    </source>
</evidence>